<dbReference type="GO" id="GO:0004175">
    <property type="term" value="F:endopeptidase activity"/>
    <property type="evidence" value="ECO:0007669"/>
    <property type="project" value="UniProtKB-ARBA"/>
</dbReference>
<evidence type="ECO:0000313" key="3">
    <source>
        <dbReference type="EMBL" id="NYS24636.1"/>
    </source>
</evidence>
<feature type="transmembrane region" description="Helical" evidence="1">
    <location>
        <begin position="167"/>
        <end position="184"/>
    </location>
</feature>
<feature type="transmembrane region" description="Helical" evidence="1">
    <location>
        <begin position="204"/>
        <end position="223"/>
    </location>
</feature>
<dbReference type="EMBL" id="JACBXS010000010">
    <property type="protein sequence ID" value="NYS24636.1"/>
    <property type="molecule type" value="Genomic_DNA"/>
</dbReference>
<keyword evidence="4" id="KW-1185">Reference proteome</keyword>
<dbReference type="Pfam" id="PF02517">
    <property type="entry name" value="Rce1-like"/>
    <property type="match status" value="1"/>
</dbReference>
<name>A0A7Z0KYM4_9RHOB</name>
<evidence type="ECO:0000259" key="2">
    <source>
        <dbReference type="Pfam" id="PF02517"/>
    </source>
</evidence>
<feature type="transmembrane region" description="Helical" evidence="1">
    <location>
        <begin position="94"/>
        <end position="117"/>
    </location>
</feature>
<dbReference type="InterPro" id="IPR003675">
    <property type="entry name" value="Rce1/LyrA-like_dom"/>
</dbReference>
<dbReference type="PANTHER" id="PTHR35797:SF1">
    <property type="entry name" value="PROTEASE"/>
    <property type="match status" value="1"/>
</dbReference>
<feature type="transmembrane region" description="Helical" evidence="1">
    <location>
        <begin position="46"/>
        <end position="73"/>
    </location>
</feature>
<dbReference type="Proteomes" id="UP000529417">
    <property type="component" value="Unassembled WGS sequence"/>
</dbReference>
<proteinExistence type="predicted"/>
<keyword evidence="1" id="KW-0812">Transmembrane</keyword>
<dbReference type="GO" id="GO:0008237">
    <property type="term" value="F:metallopeptidase activity"/>
    <property type="evidence" value="ECO:0007669"/>
    <property type="project" value="UniProtKB-KW"/>
</dbReference>
<feature type="transmembrane region" description="Helical" evidence="1">
    <location>
        <begin position="123"/>
        <end position="146"/>
    </location>
</feature>
<comment type="caution">
    <text evidence="3">The sequence shown here is derived from an EMBL/GenBank/DDBJ whole genome shotgun (WGS) entry which is preliminary data.</text>
</comment>
<protein>
    <submittedName>
        <fullName evidence="3">CPBP family intramembrane metalloprotease</fullName>
    </submittedName>
</protein>
<keyword evidence="3" id="KW-0482">Metalloprotease</keyword>
<keyword evidence="3" id="KW-0378">Hydrolase</keyword>
<evidence type="ECO:0000256" key="1">
    <source>
        <dbReference type="SAM" id="Phobius"/>
    </source>
</evidence>
<sequence length="281" mass="29131">MRSGLSSFGSGFLARHPVAGFLAFSHGWTWGFWAVAALLASGGGSVWSGAALGAFLVGGAGVVLGAVVMAGATQGRAGLVRLGRSTIDPRPLGLWHWAVALGLYPGLTLLAGAILLATGQGSGLAGGIGAPGWGALLVTALFLLLIGPLPEEIGWRGYLLDQLLPRLGVVVASLTLALIWWSWHIPLHLLPGYFDAFEGGGPHLLYQLAGLIPATILLGWIYFSAGRSIFAAIVLHWSGNMTGQLLQPDDSLRLIRLGLELAAAGAVLLLWWRSPPGAGSV</sequence>
<dbReference type="RefSeq" id="WP_179905343.1">
    <property type="nucleotide sequence ID" value="NZ_JACBXS010000010.1"/>
</dbReference>
<dbReference type="AlphaFoldDB" id="A0A7Z0KYM4"/>
<organism evidence="3 4">
    <name type="scientific">Rhabdonatronobacter sediminivivens</name>
    <dbReference type="NCBI Taxonomy" id="2743469"/>
    <lineage>
        <taxon>Bacteria</taxon>
        <taxon>Pseudomonadati</taxon>
        <taxon>Pseudomonadota</taxon>
        <taxon>Alphaproteobacteria</taxon>
        <taxon>Rhodobacterales</taxon>
        <taxon>Paracoccaceae</taxon>
        <taxon>Rhabdonatronobacter</taxon>
    </lineage>
</organism>
<dbReference type="GO" id="GO:0080120">
    <property type="term" value="P:CAAX-box protein maturation"/>
    <property type="evidence" value="ECO:0007669"/>
    <property type="project" value="UniProtKB-ARBA"/>
</dbReference>
<keyword evidence="1" id="KW-0472">Membrane</keyword>
<feature type="transmembrane region" description="Helical" evidence="1">
    <location>
        <begin position="21"/>
        <end position="40"/>
    </location>
</feature>
<gene>
    <name evidence="3" type="ORF">HUK65_06490</name>
</gene>
<feature type="domain" description="CAAX prenyl protease 2/Lysostaphin resistance protein A-like" evidence="2">
    <location>
        <begin position="135"/>
        <end position="241"/>
    </location>
</feature>
<keyword evidence="1" id="KW-1133">Transmembrane helix</keyword>
<evidence type="ECO:0000313" key="4">
    <source>
        <dbReference type="Proteomes" id="UP000529417"/>
    </source>
</evidence>
<dbReference type="GO" id="GO:0006508">
    <property type="term" value="P:proteolysis"/>
    <property type="evidence" value="ECO:0007669"/>
    <property type="project" value="UniProtKB-KW"/>
</dbReference>
<reference evidence="3 4" key="1">
    <citation type="journal article" date="2000" name="Arch. Microbiol.">
        <title>Rhodobaca bogoriensis gen. nov. and sp. nov., an alkaliphilic purple nonsulfur bacterium from African Rift Valley soda lakes.</title>
        <authorList>
            <person name="Milford A.D."/>
            <person name="Achenbach L.A."/>
            <person name="Jung D.O."/>
            <person name="Madigan M.T."/>
        </authorList>
    </citation>
    <scope>NUCLEOTIDE SEQUENCE [LARGE SCALE GENOMIC DNA]</scope>
    <source>
        <strain evidence="3 4">2376</strain>
    </source>
</reference>
<accession>A0A7Z0KYM4</accession>
<dbReference type="InterPro" id="IPR042150">
    <property type="entry name" value="MmRce1-like"/>
</dbReference>
<keyword evidence="3" id="KW-0645">Protease</keyword>
<dbReference type="PANTHER" id="PTHR35797">
    <property type="entry name" value="PROTEASE-RELATED"/>
    <property type="match status" value="1"/>
</dbReference>